<sequence>MTTTGARVPNDDRGGLTAGAVSALMSAHGFAVPPQNVRSAVSAHGVRVMGFPVRRSDARAVWQLWLDRRDDTGWYPVVTPREPAALASDPAPRLGPGGRATLAAALARDPEAVVGEVVAAAVRDTLAKAADEEDAEEWLDELIPERLAGALRAEAALPEEGDLWEDLPLGTAPELWLCLVEAEQGHEIPALLPGFPDAPNWWSEPTGRLLLPADHVAFLRSWHERFGADLFFLDGSRMRLVVRRPPLGPAAAARAAVERFAYCSDRLPDLPVLADGEVRSTAWKFWWD</sequence>
<proteinExistence type="predicted"/>
<dbReference type="RefSeq" id="WP_345693732.1">
    <property type="nucleotide sequence ID" value="NZ_BAABIT010000001.1"/>
</dbReference>
<dbReference type="InterPro" id="IPR025349">
    <property type="entry name" value="DUF4253"/>
</dbReference>
<dbReference type="EMBL" id="JBHSJD010000002">
    <property type="protein sequence ID" value="MFC5021791.1"/>
    <property type="molecule type" value="Genomic_DNA"/>
</dbReference>
<dbReference type="Proteomes" id="UP001595829">
    <property type="component" value="Unassembled WGS sequence"/>
</dbReference>
<comment type="caution">
    <text evidence="2">The sequence shown here is derived from an EMBL/GenBank/DDBJ whole genome shotgun (WGS) entry which is preliminary data.</text>
</comment>
<protein>
    <submittedName>
        <fullName evidence="2">DUF4253 domain-containing protein</fullName>
    </submittedName>
</protein>
<feature type="domain" description="DUF4253" evidence="1">
    <location>
        <begin position="177"/>
        <end position="288"/>
    </location>
</feature>
<keyword evidence="3" id="KW-1185">Reference proteome</keyword>
<reference evidence="3" key="1">
    <citation type="journal article" date="2019" name="Int. J. Syst. Evol. Microbiol.">
        <title>The Global Catalogue of Microorganisms (GCM) 10K type strain sequencing project: providing services to taxonomists for standard genome sequencing and annotation.</title>
        <authorList>
            <consortium name="The Broad Institute Genomics Platform"/>
            <consortium name="The Broad Institute Genome Sequencing Center for Infectious Disease"/>
            <person name="Wu L."/>
            <person name="Ma J."/>
        </authorList>
    </citation>
    <scope>NUCLEOTIDE SEQUENCE [LARGE SCALE GENOMIC DNA]</scope>
    <source>
        <strain evidence="3">CGMCC 4.1648</strain>
    </source>
</reference>
<evidence type="ECO:0000259" key="1">
    <source>
        <dbReference type="Pfam" id="PF14062"/>
    </source>
</evidence>
<dbReference type="Pfam" id="PF14062">
    <property type="entry name" value="DUF4253"/>
    <property type="match status" value="1"/>
</dbReference>
<evidence type="ECO:0000313" key="2">
    <source>
        <dbReference type="EMBL" id="MFC5021791.1"/>
    </source>
</evidence>
<organism evidence="2 3">
    <name type="scientific">Streptomyces coeruleoprunus</name>
    <dbReference type="NCBI Taxonomy" id="285563"/>
    <lineage>
        <taxon>Bacteria</taxon>
        <taxon>Bacillati</taxon>
        <taxon>Actinomycetota</taxon>
        <taxon>Actinomycetes</taxon>
        <taxon>Kitasatosporales</taxon>
        <taxon>Streptomycetaceae</taxon>
        <taxon>Streptomyces</taxon>
    </lineage>
</organism>
<gene>
    <name evidence="2" type="ORF">ACFPM3_06460</name>
</gene>
<name>A0ABV9X9J6_9ACTN</name>
<accession>A0ABV9X9J6</accession>
<evidence type="ECO:0000313" key="3">
    <source>
        <dbReference type="Proteomes" id="UP001595829"/>
    </source>
</evidence>